<dbReference type="RefSeq" id="WP_122825213.1">
    <property type="nucleotide sequence ID" value="NZ_CP033325.1"/>
</dbReference>
<dbReference type="Gene3D" id="3.40.50.410">
    <property type="entry name" value="von Willebrand factor, type A domain"/>
    <property type="match status" value="1"/>
</dbReference>
<protein>
    <submittedName>
        <fullName evidence="2">DUF58 domain-containing protein</fullName>
    </submittedName>
</protein>
<dbReference type="InterPro" id="IPR002881">
    <property type="entry name" value="DUF58"/>
</dbReference>
<accession>A0ABV9D9E6</accession>
<feature type="domain" description="DUF58" evidence="1">
    <location>
        <begin position="46"/>
        <end position="217"/>
    </location>
</feature>
<dbReference type="EMBL" id="JBHSGF010000003">
    <property type="protein sequence ID" value="MFC4554644.1"/>
    <property type="molecule type" value="Genomic_DNA"/>
</dbReference>
<comment type="caution">
    <text evidence="2">The sequence shown here is derived from an EMBL/GenBank/DDBJ whole genome shotgun (WGS) entry which is preliminary data.</text>
</comment>
<keyword evidence="3" id="KW-1185">Reference proteome</keyword>
<dbReference type="Proteomes" id="UP001595955">
    <property type="component" value="Unassembled WGS sequence"/>
</dbReference>
<proteinExistence type="predicted"/>
<dbReference type="InterPro" id="IPR036465">
    <property type="entry name" value="vWFA_dom_sf"/>
</dbReference>
<dbReference type="SUPFAM" id="SSF53300">
    <property type="entry name" value="vWA-like"/>
    <property type="match status" value="1"/>
</dbReference>
<evidence type="ECO:0000259" key="1">
    <source>
        <dbReference type="Pfam" id="PF01882"/>
    </source>
</evidence>
<name>A0ABV9D9E6_9MICO</name>
<evidence type="ECO:0000313" key="3">
    <source>
        <dbReference type="Proteomes" id="UP001595955"/>
    </source>
</evidence>
<organism evidence="2 3">
    <name type="scientific">Georgenia faecalis</name>
    <dbReference type="NCBI Taxonomy" id="2483799"/>
    <lineage>
        <taxon>Bacteria</taxon>
        <taxon>Bacillati</taxon>
        <taxon>Actinomycetota</taxon>
        <taxon>Actinomycetes</taxon>
        <taxon>Micrococcales</taxon>
        <taxon>Bogoriellaceae</taxon>
        <taxon>Georgenia</taxon>
    </lineage>
</organism>
<dbReference type="PANTHER" id="PTHR33608:SF6">
    <property type="entry name" value="BLL2464 PROTEIN"/>
    <property type="match status" value="1"/>
</dbReference>
<sequence>MSTASRLDKVRARLDLPRVRRASGLLDGRHRSIYTGHGQDFDDMVEYHPGDDVGDIDWKSSARAGHPIIRRFVRESNLSMVLAVDTGRNMAATAPSGERKAEVALFAADVVAYLARSRGDLVALVAGDEQRLTQVPARGGTGHLELLLRLLERDLRLDAPASDLGRVLDRTFSWLGRRSLIVVITDEARPGPEHEDTLRRLRTRHEVMVIAVADATAADGGPGAVADVDGGPALPAFVRADRRLAAEARAAVDRRRSEVRAMLRRRGIEHVVAGSSDEVVDALIDVFRRQRRARG</sequence>
<evidence type="ECO:0000313" key="2">
    <source>
        <dbReference type="EMBL" id="MFC4554644.1"/>
    </source>
</evidence>
<dbReference type="PANTHER" id="PTHR33608">
    <property type="entry name" value="BLL2464 PROTEIN"/>
    <property type="match status" value="1"/>
</dbReference>
<dbReference type="Pfam" id="PF01882">
    <property type="entry name" value="DUF58"/>
    <property type="match status" value="1"/>
</dbReference>
<reference evidence="3" key="1">
    <citation type="journal article" date="2019" name="Int. J. Syst. Evol. Microbiol.">
        <title>The Global Catalogue of Microorganisms (GCM) 10K type strain sequencing project: providing services to taxonomists for standard genome sequencing and annotation.</title>
        <authorList>
            <consortium name="The Broad Institute Genomics Platform"/>
            <consortium name="The Broad Institute Genome Sequencing Center for Infectious Disease"/>
            <person name="Wu L."/>
            <person name="Ma J."/>
        </authorList>
    </citation>
    <scope>NUCLEOTIDE SEQUENCE [LARGE SCALE GENOMIC DNA]</scope>
    <source>
        <strain evidence="3">JCM 3369</strain>
    </source>
</reference>
<gene>
    <name evidence="2" type="ORF">ACFO3F_05235</name>
</gene>